<comment type="similarity">
    <text evidence="4">Belongs to the neutral sphingomyelinase family.</text>
</comment>
<dbReference type="GO" id="GO:0004519">
    <property type="term" value="F:endonuclease activity"/>
    <property type="evidence" value="ECO:0007669"/>
    <property type="project" value="UniProtKB-KW"/>
</dbReference>
<accession>A0A0B1T614</accession>
<gene>
    <name evidence="16" type="ORF">OESDEN_07464</name>
</gene>
<evidence type="ECO:0000256" key="9">
    <source>
        <dbReference type="ARBA" id="ARBA00022842"/>
    </source>
</evidence>
<evidence type="ECO:0000256" key="2">
    <source>
        <dbReference type="ARBA" id="ARBA00004760"/>
    </source>
</evidence>
<feature type="domain" description="Endonuclease/exonuclease/phosphatase" evidence="15">
    <location>
        <begin position="51"/>
        <end position="301"/>
    </location>
</feature>
<keyword evidence="16" id="KW-0540">Nuclease</keyword>
<evidence type="ECO:0000256" key="12">
    <source>
        <dbReference type="ARBA" id="ARBA00023098"/>
    </source>
</evidence>
<dbReference type="GO" id="GO:0004767">
    <property type="term" value="F:sphingomyelin phosphodiesterase activity"/>
    <property type="evidence" value="ECO:0007669"/>
    <property type="project" value="UniProtKB-EC"/>
</dbReference>
<keyword evidence="6" id="KW-0812">Transmembrane</keyword>
<evidence type="ECO:0000256" key="13">
    <source>
        <dbReference type="ARBA" id="ARBA00023136"/>
    </source>
</evidence>
<keyword evidence="17" id="KW-1185">Reference proteome</keyword>
<comment type="subcellular location">
    <subcellularLocation>
        <location evidence="1">Membrane</location>
        <topology evidence="1">Multi-pass membrane protein</topology>
    </subcellularLocation>
</comment>
<dbReference type="InterPro" id="IPR038772">
    <property type="entry name" value="Sph/SMPD2-like"/>
</dbReference>
<keyword evidence="13" id="KW-0472">Membrane</keyword>
<dbReference type="PANTHER" id="PTHR16320">
    <property type="entry name" value="SPHINGOMYELINASE FAMILY MEMBER"/>
    <property type="match status" value="1"/>
</dbReference>
<keyword evidence="12" id="KW-0443">Lipid metabolism</keyword>
<feature type="region of interest" description="Disordered" evidence="14">
    <location>
        <begin position="1"/>
        <end position="20"/>
    </location>
</feature>
<evidence type="ECO:0000256" key="11">
    <source>
        <dbReference type="ARBA" id="ARBA00022989"/>
    </source>
</evidence>
<keyword evidence="11" id="KW-1133">Transmembrane helix</keyword>
<keyword evidence="16" id="KW-0255">Endonuclease</keyword>
<dbReference type="EC" id="3.1.4.12" evidence="5"/>
<evidence type="ECO:0000256" key="3">
    <source>
        <dbReference type="ARBA" id="ARBA00004991"/>
    </source>
</evidence>
<dbReference type="Pfam" id="PF03372">
    <property type="entry name" value="Exo_endo_phos"/>
    <property type="match status" value="1"/>
</dbReference>
<evidence type="ECO:0000256" key="10">
    <source>
        <dbReference type="ARBA" id="ARBA00022919"/>
    </source>
</evidence>
<keyword evidence="16" id="KW-0269">Exonuclease</keyword>
<evidence type="ECO:0000256" key="4">
    <source>
        <dbReference type="ARBA" id="ARBA00006335"/>
    </source>
</evidence>
<dbReference type="InterPro" id="IPR036691">
    <property type="entry name" value="Endo/exonu/phosph_ase_sf"/>
</dbReference>
<evidence type="ECO:0000256" key="6">
    <source>
        <dbReference type="ARBA" id="ARBA00022692"/>
    </source>
</evidence>
<keyword evidence="8" id="KW-0378">Hydrolase</keyword>
<evidence type="ECO:0000256" key="5">
    <source>
        <dbReference type="ARBA" id="ARBA00012369"/>
    </source>
</evidence>
<dbReference type="GO" id="GO:0006665">
    <property type="term" value="P:sphingolipid metabolic process"/>
    <property type="evidence" value="ECO:0007669"/>
    <property type="project" value="UniProtKB-KW"/>
</dbReference>
<dbReference type="EMBL" id="KN551227">
    <property type="protein sequence ID" value="KHJ92644.1"/>
    <property type="molecule type" value="Genomic_DNA"/>
</dbReference>
<dbReference type="OrthoDB" id="387657at2759"/>
<evidence type="ECO:0000256" key="1">
    <source>
        <dbReference type="ARBA" id="ARBA00004141"/>
    </source>
</evidence>
<organism evidence="16 17">
    <name type="scientific">Oesophagostomum dentatum</name>
    <name type="common">Nodular worm</name>
    <dbReference type="NCBI Taxonomy" id="61180"/>
    <lineage>
        <taxon>Eukaryota</taxon>
        <taxon>Metazoa</taxon>
        <taxon>Ecdysozoa</taxon>
        <taxon>Nematoda</taxon>
        <taxon>Chromadorea</taxon>
        <taxon>Rhabditida</taxon>
        <taxon>Rhabditina</taxon>
        <taxon>Rhabditomorpha</taxon>
        <taxon>Strongyloidea</taxon>
        <taxon>Strongylidae</taxon>
        <taxon>Oesophagostomum</taxon>
    </lineage>
</organism>
<sequence>MLPQKSDEISEHSSSGYTRVSAGDPEIEFIRRRVIMHGTEKSSTGIELHVLTLNVWCLPQPWPIGSKDRKFRLKKLAEAILKENYDIIGLQEVWIESDYLDMVDRLSGSFRFHHYFHSGFTGSGVCVFSRHPIVSTLTHRYSLNGFAHHVHRGDWFGGKVVGLVELEIGEMRVNFYTTHLHAEYDRENDLYLPHRMSQSFELSQFIRHTSSGADAVIVTGDLNMEPEDLGLRLVLSQARLLDAWRLAHPDSPGDNVSSGSISHCRGVDHGATCDRPDNCYSCKRYRENDESKRIDYILFRSGRMSASLEDCEITLNKACFSLCLCYSII</sequence>
<dbReference type="SUPFAM" id="SSF56219">
    <property type="entry name" value="DNase I-like"/>
    <property type="match status" value="1"/>
</dbReference>
<dbReference type="InterPro" id="IPR005135">
    <property type="entry name" value="Endo/exonuclease/phosphatase"/>
</dbReference>
<evidence type="ECO:0000313" key="16">
    <source>
        <dbReference type="EMBL" id="KHJ92644.1"/>
    </source>
</evidence>
<dbReference type="AlphaFoldDB" id="A0A0B1T614"/>
<dbReference type="Proteomes" id="UP000053660">
    <property type="component" value="Unassembled WGS sequence"/>
</dbReference>
<keyword evidence="10" id="KW-0746">Sphingolipid metabolism</keyword>
<evidence type="ECO:0000256" key="7">
    <source>
        <dbReference type="ARBA" id="ARBA00022723"/>
    </source>
</evidence>
<dbReference type="GO" id="GO:0004527">
    <property type="term" value="F:exonuclease activity"/>
    <property type="evidence" value="ECO:0007669"/>
    <property type="project" value="UniProtKB-KW"/>
</dbReference>
<comment type="pathway">
    <text evidence="3">Sphingolipid metabolism.</text>
</comment>
<keyword evidence="9" id="KW-0460">Magnesium</keyword>
<evidence type="ECO:0000256" key="8">
    <source>
        <dbReference type="ARBA" id="ARBA00022801"/>
    </source>
</evidence>
<keyword evidence="7" id="KW-0479">Metal-binding</keyword>
<feature type="compositionally biased region" description="Basic and acidic residues" evidence="14">
    <location>
        <begin position="1"/>
        <end position="11"/>
    </location>
</feature>
<reference evidence="16 17" key="1">
    <citation type="submission" date="2014-03" db="EMBL/GenBank/DDBJ databases">
        <title>Draft genome of the hookworm Oesophagostomum dentatum.</title>
        <authorList>
            <person name="Mitreva M."/>
        </authorList>
    </citation>
    <scope>NUCLEOTIDE SEQUENCE [LARGE SCALE GENOMIC DNA]</scope>
    <source>
        <strain evidence="16 17">OD-Hann</strain>
    </source>
</reference>
<comment type="pathway">
    <text evidence="2">Lipid metabolism; sphingolipid metabolism.</text>
</comment>
<evidence type="ECO:0000313" key="17">
    <source>
        <dbReference type="Proteomes" id="UP000053660"/>
    </source>
</evidence>
<dbReference type="PANTHER" id="PTHR16320:SF24">
    <property type="entry name" value="PHOSPHODIESTERASE, PUTATIVE-RELATED"/>
    <property type="match status" value="1"/>
</dbReference>
<protein>
    <recommendedName>
        <fullName evidence="5">sphingomyelin phosphodiesterase</fullName>
        <ecNumber evidence="5">3.1.4.12</ecNumber>
    </recommendedName>
</protein>
<evidence type="ECO:0000256" key="14">
    <source>
        <dbReference type="SAM" id="MobiDB-lite"/>
    </source>
</evidence>
<proteinExistence type="inferred from homology"/>
<evidence type="ECO:0000259" key="15">
    <source>
        <dbReference type="Pfam" id="PF03372"/>
    </source>
</evidence>
<dbReference type="Gene3D" id="3.60.10.10">
    <property type="entry name" value="Endonuclease/exonuclease/phosphatase"/>
    <property type="match status" value="1"/>
</dbReference>
<name>A0A0B1T614_OESDE</name>
<dbReference type="GO" id="GO:0016020">
    <property type="term" value="C:membrane"/>
    <property type="evidence" value="ECO:0007669"/>
    <property type="project" value="UniProtKB-SubCell"/>
</dbReference>
<dbReference type="GO" id="GO:0046872">
    <property type="term" value="F:metal ion binding"/>
    <property type="evidence" value="ECO:0007669"/>
    <property type="project" value="UniProtKB-KW"/>
</dbReference>